<reference evidence="1 2" key="1">
    <citation type="submission" date="2019-03" db="EMBL/GenBank/DDBJ databases">
        <title>Single cell metagenomics reveals metabolic interactions within the superorganism composed of flagellate Streblomastix strix and complex community of Bacteroidetes bacteria on its surface.</title>
        <authorList>
            <person name="Treitli S.C."/>
            <person name="Kolisko M."/>
            <person name="Husnik F."/>
            <person name="Keeling P."/>
            <person name="Hampl V."/>
        </authorList>
    </citation>
    <scope>NUCLEOTIDE SEQUENCE [LARGE SCALE GENOMIC DNA]</scope>
    <source>
        <strain evidence="1">ST1C</strain>
    </source>
</reference>
<comment type="caution">
    <text evidence="1">The sequence shown here is derived from an EMBL/GenBank/DDBJ whole genome shotgun (WGS) entry which is preliminary data.</text>
</comment>
<gene>
    <name evidence="1" type="ORF">EZS28_002713</name>
</gene>
<evidence type="ECO:0000313" key="1">
    <source>
        <dbReference type="EMBL" id="KAA6401756.1"/>
    </source>
</evidence>
<accession>A0A5J4X4U2</accession>
<proteinExistence type="predicted"/>
<dbReference type="EMBL" id="SNRW01000338">
    <property type="protein sequence ID" value="KAA6401756.1"/>
    <property type="molecule type" value="Genomic_DNA"/>
</dbReference>
<name>A0A5J4X4U2_9EUKA</name>
<dbReference type="Proteomes" id="UP000324800">
    <property type="component" value="Unassembled WGS sequence"/>
</dbReference>
<protein>
    <submittedName>
        <fullName evidence="1">Uncharacterized protein</fullName>
    </submittedName>
</protein>
<sequence>MVELTIRDLLQEHEVKVHTKCVLLISMNYEEQVQKDHQFGIKQEMKSKTKKDYPFGVDKEIKDQVHIECQIGINKEIKDKVHQICIRRYQGQNNNQKVFKKAVQGIRLLKGILVGG</sequence>
<dbReference type="AlphaFoldDB" id="A0A5J4X4U2"/>
<evidence type="ECO:0000313" key="2">
    <source>
        <dbReference type="Proteomes" id="UP000324800"/>
    </source>
</evidence>
<organism evidence="1 2">
    <name type="scientific">Streblomastix strix</name>
    <dbReference type="NCBI Taxonomy" id="222440"/>
    <lineage>
        <taxon>Eukaryota</taxon>
        <taxon>Metamonada</taxon>
        <taxon>Preaxostyla</taxon>
        <taxon>Oxymonadida</taxon>
        <taxon>Streblomastigidae</taxon>
        <taxon>Streblomastix</taxon>
    </lineage>
</organism>